<proteinExistence type="predicted"/>
<dbReference type="EMBL" id="MN738916">
    <property type="protein sequence ID" value="QHT31237.1"/>
    <property type="molecule type" value="Genomic_DNA"/>
</dbReference>
<accession>A0A6C0EQE3</accession>
<dbReference type="AlphaFoldDB" id="A0A6C0EQE3"/>
<reference evidence="1" key="1">
    <citation type="journal article" date="2020" name="Nature">
        <title>Giant virus diversity and host interactions through global metagenomics.</title>
        <authorList>
            <person name="Schulz F."/>
            <person name="Roux S."/>
            <person name="Paez-Espino D."/>
            <person name="Jungbluth S."/>
            <person name="Walsh D.A."/>
            <person name="Denef V.J."/>
            <person name="McMahon K.D."/>
            <person name="Konstantinidis K.T."/>
            <person name="Eloe-Fadrosh E.A."/>
            <person name="Kyrpides N.C."/>
            <person name="Woyke T."/>
        </authorList>
    </citation>
    <scope>NUCLEOTIDE SEQUENCE</scope>
    <source>
        <strain evidence="1">GVMAG-M-3300009155-2</strain>
    </source>
</reference>
<name>A0A6C0EQE3_9ZZZZ</name>
<protein>
    <submittedName>
        <fullName evidence="1">Uncharacterized protein</fullName>
    </submittedName>
</protein>
<sequence length="61" mass="6342">MPAVVKMSLSNGNSVRNVAPLNRPVLAQIPSSAKATPSALNAPMVTRIFNVRPGCGSCGRH</sequence>
<organism evidence="1">
    <name type="scientific">viral metagenome</name>
    <dbReference type="NCBI Taxonomy" id="1070528"/>
    <lineage>
        <taxon>unclassified sequences</taxon>
        <taxon>metagenomes</taxon>
        <taxon>organismal metagenomes</taxon>
    </lineage>
</organism>
<evidence type="ECO:0000313" key="1">
    <source>
        <dbReference type="EMBL" id="QHT31237.1"/>
    </source>
</evidence>